<gene>
    <name evidence="9" type="ORF">Lalb_Chr03g0032141</name>
</gene>
<evidence type="ECO:0000313" key="9">
    <source>
        <dbReference type="EMBL" id="KAE9617129.1"/>
    </source>
</evidence>
<keyword evidence="3" id="KW-0813">Transport</keyword>
<dbReference type="PANTHER" id="PTHR12964">
    <property type="entry name" value="NADH-UBIQUINONE OXIDOREDUCTASE B14 SUBUNIT"/>
    <property type="match status" value="1"/>
</dbReference>
<reference evidence="10" key="1">
    <citation type="journal article" date="2020" name="Nat. Commun.">
        <title>Genome sequence of the cluster root forming white lupin.</title>
        <authorList>
            <person name="Hufnagel B."/>
            <person name="Marques A."/>
            <person name="Soriano A."/>
            <person name="Marques L."/>
            <person name="Divol F."/>
            <person name="Doumas P."/>
            <person name="Sallet E."/>
            <person name="Mancinotti D."/>
            <person name="Carrere S."/>
            <person name="Marande W."/>
            <person name="Arribat S."/>
            <person name="Keller J."/>
            <person name="Huneau C."/>
            <person name="Blein T."/>
            <person name="Aime D."/>
            <person name="Laguerre M."/>
            <person name="Taylor J."/>
            <person name="Schubert V."/>
            <person name="Nelson M."/>
            <person name="Geu-Flores F."/>
            <person name="Crespi M."/>
            <person name="Gallardo-Guerrero K."/>
            <person name="Delaux P.-M."/>
            <person name="Salse J."/>
            <person name="Berges H."/>
            <person name="Guyot R."/>
            <person name="Gouzy J."/>
            <person name="Peret B."/>
        </authorList>
    </citation>
    <scope>NUCLEOTIDE SEQUENCE [LARGE SCALE GENOMIC DNA]</scope>
    <source>
        <strain evidence="10">cv. Amiga</strain>
    </source>
</reference>
<keyword evidence="10" id="KW-1185">Reference proteome</keyword>
<dbReference type="GO" id="GO:0005743">
    <property type="term" value="C:mitochondrial inner membrane"/>
    <property type="evidence" value="ECO:0007669"/>
    <property type="project" value="UniProtKB-SubCell"/>
</dbReference>
<dbReference type="PANTHER" id="PTHR12964:SF0">
    <property type="entry name" value="NADH DEHYDROGENASE [UBIQUINONE] 1 ALPHA SUBCOMPLEX SUBUNIT 6"/>
    <property type="match status" value="1"/>
</dbReference>
<evidence type="ECO:0000256" key="7">
    <source>
        <dbReference type="ARBA" id="ARBA00023128"/>
    </source>
</evidence>
<dbReference type="EMBL" id="WOCE01000003">
    <property type="protein sequence ID" value="KAE9617129.1"/>
    <property type="molecule type" value="Genomic_DNA"/>
</dbReference>
<accession>A0A6A5PHG1</accession>
<protein>
    <submittedName>
        <fullName evidence="9">Putative NADH:ubiquinone reductase (H(+)-translocating)</fullName>
    </submittedName>
</protein>
<keyword evidence="4" id="KW-0679">Respiratory chain</keyword>
<dbReference type="AlphaFoldDB" id="A0A6A5PHG1"/>
<dbReference type="CDD" id="cd20266">
    <property type="entry name" value="Complex1_LYR_NDUFA6_LYRM6"/>
    <property type="match status" value="1"/>
</dbReference>
<evidence type="ECO:0000256" key="8">
    <source>
        <dbReference type="ARBA" id="ARBA00023136"/>
    </source>
</evidence>
<keyword evidence="5" id="KW-0999">Mitochondrion inner membrane</keyword>
<name>A0A6A5PHG1_LUPAL</name>
<organism evidence="9 10">
    <name type="scientific">Lupinus albus</name>
    <name type="common">White lupine</name>
    <name type="synonym">Lupinus termis</name>
    <dbReference type="NCBI Taxonomy" id="3870"/>
    <lineage>
        <taxon>Eukaryota</taxon>
        <taxon>Viridiplantae</taxon>
        <taxon>Streptophyta</taxon>
        <taxon>Embryophyta</taxon>
        <taxon>Tracheophyta</taxon>
        <taxon>Spermatophyta</taxon>
        <taxon>Magnoliopsida</taxon>
        <taxon>eudicotyledons</taxon>
        <taxon>Gunneridae</taxon>
        <taxon>Pentapetalae</taxon>
        <taxon>rosids</taxon>
        <taxon>fabids</taxon>
        <taxon>Fabales</taxon>
        <taxon>Fabaceae</taxon>
        <taxon>Papilionoideae</taxon>
        <taxon>50 kb inversion clade</taxon>
        <taxon>genistoids sensu lato</taxon>
        <taxon>core genistoids</taxon>
        <taxon>Genisteae</taxon>
        <taxon>Lupinus</taxon>
    </lineage>
</organism>
<evidence type="ECO:0000256" key="4">
    <source>
        <dbReference type="ARBA" id="ARBA00022660"/>
    </source>
</evidence>
<evidence type="ECO:0000313" key="10">
    <source>
        <dbReference type="Proteomes" id="UP000447434"/>
    </source>
</evidence>
<dbReference type="Proteomes" id="UP000447434">
    <property type="component" value="Chromosome 3"/>
</dbReference>
<proteinExistence type="inferred from homology"/>
<keyword evidence="9" id="KW-0830">Ubiquinone</keyword>
<keyword evidence="8" id="KW-0472">Membrane</keyword>
<keyword evidence="7" id="KW-0496">Mitochondrion</keyword>
<dbReference type="OrthoDB" id="14535at2759"/>
<sequence length="181" mass="21123">MKRRRAGGVPKNHLFYFSLNTSIITIHKQHFLPYELVCGDSVSYYREMASTALRNVKVPPNSASLEEARHRLFEFFREACRSLPTVMEIYNLYDVVSVSDLRSSISSQIRKNTHVTDPKVIDMLLFKGMQELRNVVEHSKQRHHIIGQYVVGRRAFEQEELGIKNQGTSTFLKNFYDTNYF</sequence>
<comment type="caution">
    <text evidence="9">The sequence shown here is derived from an EMBL/GenBank/DDBJ whole genome shotgun (WGS) entry which is preliminary data.</text>
</comment>
<dbReference type="InterPro" id="IPR045299">
    <property type="entry name" value="Complex1_LYR_NDUFA6_LYRM6"/>
</dbReference>
<comment type="similarity">
    <text evidence="2">Belongs to the complex I LYR family.</text>
</comment>
<dbReference type="GO" id="GO:0045271">
    <property type="term" value="C:respiratory chain complex I"/>
    <property type="evidence" value="ECO:0007669"/>
    <property type="project" value="InterPro"/>
</dbReference>
<dbReference type="GO" id="GO:0006979">
    <property type="term" value="P:response to oxidative stress"/>
    <property type="evidence" value="ECO:0007669"/>
    <property type="project" value="TreeGrafter"/>
</dbReference>
<keyword evidence="6" id="KW-0249">Electron transport</keyword>
<dbReference type="InterPro" id="IPR016488">
    <property type="entry name" value="NADH_Ub_cplx-1_asu_su-6"/>
</dbReference>
<evidence type="ECO:0000256" key="6">
    <source>
        <dbReference type="ARBA" id="ARBA00022982"/>
    </source>
</evidence>
<evidence type="ECO:0000256" key="5">
    <source>
        <dbReference type="ARBA" id="ARBA00022792"/>
    </source>
</evidence>
<evidence type="ECO:0000256" key="2">
    <source>
        <dbReference type="ARBA" id="ARBA00009508"/>
    </source>
</evidence>
<comment type="subcellular location">
    <subcellularLocation>
        <location evidence="1">Mitochondrion inner membrane</location>
        <topology evidence="1">Peripheral membrane protein</topology>
        <orientation evidence="1">Matrix side</orientation>
    </subcellularLocation>
</comment>
<evidence type="ECO:0000256" key="3">
    <source>
        <dbReference type="ARBA" id="ARBA00022448"/>
    </source>
</evidence>
<evidence type="ECO:0000256" key="1">
    <source>
        <dbReference type="ARBA" id="ARBA00004443"/>
    </source>
</evidence>